<proteinExistence type="predicted"/>
<reference evidence="2 3" key="1">
    <citation type="submission" date="2024-04" db="EMBL/GenBank/DDBJ databases">
        <title>Novel species of the genus Ideonella isolated from streams.</title>
        <authorList>
            <person name="Lu H."/>
        </authorList>
    </citation>
    <scope>NUCLEOTIDE SEQUENCE [LARGE SCALE GENOMIC DNA]</scope>
    <source>
        <strain evidence="2 3">BYS139W</strain>
    </source>
</reference>
<protein>
    <recommendedName>
        <fullName evidence="4">DUF4136 domain-containing protein</fullName>
    </recommendedName>
</protein>
<feature type="region of interest" description="Disordered" evidence="1">
    <location>
        <begin position="1"/>
        <end position="21"/>
    </location>
</feature>
<evidence type="ECO:0000313" key="3">
    <source>
        <dbReference type="Proteomes" id="UP001368500"/>
    </source>
</evidence>
<evidence type="ECO:0000256" key="1">
    <source>
        <dbReference type="SAM" id="MobiDB-lite"/>
    </source>
</evidence>
<name>A0ABU9B426_9BURK</name>
<dbReference type="RefSeq" id="WP_341372406.1">
    <property type="nucleotide sequence ID" value="NZ_JBBUTF010000002.1"/>
</dbReference>
<evidence type="ECO:0000313" key="2">
    <source>
        <dbReference type="EMBL" id="MEK8024625.1"/>
    </source>
</evidence>
<gene>
    <name evidence="2" type="ORF">AACH11_01415</name>
</gene>
<accession>A0ABU9B426</accession>
<comment type="caution">
    <text evidence="2">The sequence shown here is derived from an EMBL/GenBank/DDBJ whole genome shotgun (WGS) entry which is preliminary data.</text>
</comment>
<dbReference type="Proteomes" id="UP001368500">
    <property type="component" value="Unassembled WGS sequence"/>
</dbReference>
<organism evidence="2 3">
    <name type="scientific">Pseudaquabacterium rugosum</name>
    <dbReference type="NCBI Taxonomy" id="2984194"/>
    <lineage>
        <taxon>Bacteria</taxon>
        <taxon>Pseudomonadati</taxon>
        <taxon>Pseudomonadota</taxon>
        <taxon>Betaproteobacteria</taxon>
        <taxon>Burkholderiales</taxon>
        <taxon>Sphaerotilaceae</taxon>
        <taxon>Pseudaquabacterium</taxon>
    </lineage>
</organism>
<dbReference type="EMBL" id="JBBUTF010000002">
    <property type="protein sequence ID" value="MEK8024625.1"/>
    <property type="molecule type" value="Genomic_DNA"/>
</dbReference>
<evidence type="ECO:0008006" key="4">
    <source>
        <dbReference type="Google" id="ProtNLM"/>
    </source>
</evidence>
<keyword evidence="3" id="KW-1185">Reference proteome</keyword>
<sequence>MTAALDPTRLPAPPAHAPADAGRRGLLRAGSLLPLGAAPLLAALGGCATLGQLSILVASHGRWPDDAALQRFRWDRLPSQQDDAARSAQVEAAALPALQRVGLERADDGAPPTLGVQLAVHRALIGPAAWEDPRFWPAPAWRVGVGVGVQRGGGPRPGWGVSGRWPWPPEPTRESWEVAVLLRQLADAQPLYEARARLEGYASPATESLWRTLFSAALSDAPRSRPEPHTVRLAPVA</sequence>